<evidence type="ECO:0000256" key="5">
    <source>
        <dbReference type="ARBA" id="ARBA00023125"/>
    </source>
</evidence>
<comment type="similarity">
    <text evidence="6">Belongs to the SMC family.</text>
</comment>
<sequence>MYIKEIEFLNFKSFGKKVKIPFFDDFTTISGPNGSGKSNIIDGILFALGLSNSRTMRAEKLTDLIYNPDSSNKPQYAQVKIRFDNSDNEMPVEADEVEITRKIKETGSGYYSYFYFNGKSVSLKDIHNYLAKAKVTPEGYNVVMQGDVTQIITMTPVERRKIIDEIAGVSEFDNKKERAMNELETVREHIERVDIIIEEVNNQLDKLKDERDQALKYQSLKQEKAKYEGFVILSKLKDAKKELESVNSDIESKNNSVEELQKSLDEKNEQLQELEKTLSDLTNQIQNMGEKEQIQIKKDIEEIRGEISRCNGSIEIAENEIQDIDTRRRKTLVDIDDAKSKVEELESKINDEEIRKESINSELSERKNELKLLQSKINDVDAKFAETRDKLSELKNEREQIKNEKSELIREENRLLDAVRRKSAEKRDIENEIQDSKEKIESSDSDTRSVQHEIDKLNEKIESLNKDLDDLESNRSQLKEILNEHEEELRKHQQEYAQVEARVRAAEENSKYSKAVDTVISAKNNKELQGIYGTIAELGQADEKYSTALQIAAGGRMQAVVTENDEDASEAIEYLKRYKAGRATFLPLTKLEKRRPYKDLSDKKGVVGYAIDLIDFDDKFEPAFWYVFRDTLVMDSLENARKLMGGLRIVTLDGELVEKSGAMSGGSKQQRSGLSFAAAEKEKLTKIAEKITEYDSKRNNTIKKLDDVESQISDVKQEINNHENEISKKQMQLEEISSREERLSQFIESKNKELEEIEESRKELKEEMDKVVADKDEKTKKENELDEKISELEEELADSEIPELNEKADNLNEEIQRLEGRIRDTDSNINSLNLDLEYANKRISDDRELIEELDEKKSSHQGRIESFKEKIKELEDSLASKQEREKELGDELKELQDERANKQTEYDNLKKDYNSIKSKFENASNRLQALESTKSSLKEQIDELRSELEQRGIEETEEVPNYETVRTRIASIEKAMEDLEPVNMRAIDEYDEVLNRHEEMKNRRDTLSNEREQILERIEQYENLKKETFMETFNGINKAFSSIFNELSDGTGELALDNYEEPFSGGLTLKAQPKDKSLQRLEAMSGGEKSLTALAFVFAIQSYRPAPFYAFDEIDMFLDGANSERVAQRIKKSVNGAQFIVVSLRKPMIESASRTLGVTMQENNNTSITGVKLY</sequence>
<feature type="region of interest" description="Disordered" evidence="7">
    <location>
        <begin position="766"/>
        <end position="798"/>
    </location>
</feature>
<evidence type="ECO:0000256" key="7">
    <source>
        <dbReference type="SAM" id="MobiDB-lite"/>
    </source>
</evidence>
<evidence type="ECO:0000256" key="2">
    <source>
        <dbReference type="ARBA" id="ARBA00022741"/>
    </source>
</evidence>
<proteinExistence type="inferred from homology"/>
<evidence type="ECO:0000256" key="1">
    <source>
        <dbReference type="ARBA" id="ARBA00022490"/>
    </source>
</evidence>
<dbReference type="GO" id="GO:0007059">
    <property type="term" value="P:chromosome segregation"/>
    <property type="evidence" value="ECO:0007669"/>
    <property type="project" value="UniProtKB-UniRule"/>
</dbReference>
<dbReference type="SUPFAM" id="SSF57997">
    <property type="entry name" value="Tropomyosin"/>
    <property type="match status" value="1"/>
</dbReference>
<dbReference type="InterPro" id="IPR036277">
    <property type="entry name" value="SMC_hinge_sf"/>
</dbReference>
<dbReference type="InterPro" id="IPR027417">
    <property type="entry name" value="P-loop_NTPase"/>
</dbReference>
<dbReference type="NCBIfam" id="TIGR02168">
    <property type="entry name" value="SMC_prok_B"/>
    <property type="match status" value="1"/>
</dbReference>
<dbReference type="Gene3D" id="1.10.287.1490">
    <property type="match status" value="2"/>
</dbReference>
<dbReference type="GO" id="GO:0005737">
    <property type="term" value="C:cytoplasm"/>
    <property type="evidence" value="ECO:0007669"/>
    <property type="project" value="UniProtKB-SubCell"/>
</dbReference>
<dbReference type="GO" id="GO:0005524">
    <property type="term" value="F:ATP binding"/>
    <property type="evidence" value="ECO:0007669"/>
    <property type="project" value="UniProtKB-UniRule"/>
</dbReference>
<comment type="domain">
    <text evidence="6">Contains large globular domains required for ATP hydrolysis at each terminus and a third globular domain forming a flexible hinge near the middle of the molecule. These domains are separated by coiled-coil structures.</text>
</comment>
<dbReference type="InterPro" id="IPR010935">
    <property type="entry name" value="SMC_hinge"/>
</dbReference>
<evidence type="ECO:0000313" key="10">
    <source>
        <dbReference type="Proteomes" id="UP000000391"/>
    </source>
</evidence>
<dbReference type="SUPFAM" id="SSF75553">
    <property type="entry name" value="Smc hinge domain"/>
    <property type="match status" value="1"/>
</dbReference>
<dbReference type="STRING" id="644295.Metev_2127"/>
<feature type="binding site" evidence="6">
    <location>
        <begin position="32"/>
        <end position="39"/>
    </location>
    <ligand>
        <name>ATP</name>
        <dbReference type="ChEBI" id="CHEBI:30616"/>
    </ligand>
</feature>
<keyword evidence="10" id="KW-1185">Reference proteome</keyword>
<comment type="caution">
    <text evidence="6">Lacks conserved residue(s) required for the propagation of feature annotation.</text>
</comment>
<feature type="region of interest" description="Disordered" evidence="7">
    <location>
        <begin position="425"/>
        <end position="452"/>
    </location>
</feature>
<dbReference type="GeneID" id="9347788"/>
<dbReference type="Gene3D" id="1.20.1060.20">
    <property type="match status" value="1"/>
</dbReference>
<evidence type="ECO:0000256" key="4">
    <source>
        <dbReference type="ARBA" id="ARBA00023054"/>
    </source>
</evidence>
<keyword evidence="3 6" id="KW-0067">ATP-binding</keyword>
<dbReference type="Gene3D" id="3.30.70.1620">
    <property type="match status" value="1"/>
</dbReference>
<dbReference type="RefSeq" id="WP_013195519.1">
    <property type="nucleotide sequence ID" value="NC_014253.1"/>
</dbReference>
<evidence type="ECO:0000256" key="3">
    <source>
        <dbReference type="ARBA" id="ARBA00022840"/>
    </source>
</evidence>
<dbReference type="Proteomes" id="UP000000391">
    <property type="component" value="Chromosome"/>
</dbReference>
<dbReference type="Pfam" id="PF02463">
    <property type="entry name" value="SMC_N"/>
    <property type="match status" value="1"/>
</dbReference>
<dbReference type="GO" id="GO:0007062">
    <property type="term" value="P:sister chromatid cohesion"/>
    <property type="evidence" value="ECO:0007669"/>
    <property type="project" value="InterPro"/>
</dbReference>
<dbReference type="PANTHER" id="PTHR43977">
    <property type="entry name" value="STRUCTURAL MAINTENANCE OF CHROMOSOMES PROTEIN 3"/>
    <property type="match status" value="1"/>
</dbReference>
<comment type="subcellular location">
    <subcellularLocation>
        <location evidence="6">Cytoplasm</location>
    </subcellularLocation>
</comment>
<dbReference type="GO" id="GO:0003677">
    <property type="term" value="F:DNA binding"/>
    <property type="evidence" value="ECO:0007669"/>
    <property type="project" value="UniProtKB-UniRule"/>
</dbReference>
<dbReference type="NCBIfam" id="TIGR02169">
    <property type="entry name" value="SMC_prok_A"/>
    <property type="match status" value="1"/>
</dbReference>
<accession>D7EAF5</accession>
<comment type="subunit">
    <text evidence="6">Homodimer.</text>
</comment>
<keyword evidence="4 6" id="KW-0175">Coiled coil</keyword>
<reference evidence="9 10" key="1">
    <citation type="submission" date="2010-06" db="EMBL/GenBank/DDBJ databases">
        <title>Complete sequence chromosome of Methanohalobium evestigatum Z-7303.</title>
        <authorList>
            <consortium name="US DOE Joint Genome Institute"/>
            <person name="Lucas S."/>
            <person name="Copeland A."/>
            <person name="Lapidus A."/>
            <person name="Cheng J.-F."/>
            <person name="Bruce D."/>
            <person name="Goodwin L."/>
            <person name="Pitluck S."/>
            <person name="Saunders E."/>
            <person name="Detter J.C."/>
            <person name="Han C."/>
            <person name="Tapia R."/>
            <person name="Land M."/>
            <person name="Hauser L."/>
            <person name="Kyrpides N."/>
            <person name="Mikhailova N."/>
            <person name="Sieprawska-Lupa M."/>
            <person name="Whitman W.B."/>
            <person name="Anderson I."/>
            <person name="Woyke T."/>
        </authorList>
    </citation>
    <scope>NUCLEOTIDE SEQUENCE [LARGE SCALE GENOMIC DNA]</scope>
    <source>
        <strain evidence="10">ATCC BAA-1072 / DSM 3721 / NBRC 107634 / OCM 161 / Z-7303</strain>
    </source>
</reference>
<dbReference type="InterPro" id="IPR003395">
    <property type="entry name" value="RecF/RecN/SMC_N"/>
</dbReference>
<keyword evidence="1 6" id="KW-0963">Cytoplasm</keyword>
<dbReference type="InterPro" id="IPR011890">
    <property type="entry name" value="SMC_prok"/>
</dbReference>
<comment type="function">
    <text evidence="6">Required for chromosome condensation and partitioning.</text>
</comment>
<evidence type="ECO:0000256" key="6">
    <source>
        <dbReference type="HAMAP-Rule" id="MF_01894"/>
    </source>
</evidence>
<dbReference type="Pfam" id="PF06470">
    <property type="entry name" value="SMC_hinge"/>
    <property type="match status" value="1"/>
</dbReference>
<keyword evidence="5 6" id="KW-0238">DNA-binding</keyword>
<dbReference type="SUPFAM" id="SSF52540">
    <property type="entry name" value="P-loop containing nucleoside triphosphate hydrolases"/>
    <property type="match status" value="1"/>
</dbReference>
<dbReference type="GO" id="GO:0016887">
    <property type="term" value="F:ATP hydrolysis activity"/>
    <property type="evidence" value="ECO:0007669"/>
    <property type="project" value="InterPro"/>
</dbReference>
<dbReference type="HOGENOM" id="CLU_001042_2_2_2"/>
<dbReference type="AlphaFoldDB" id="D7EAF5"/>
<evidence type="ECO:0000313" key="9">
    <source>
        <dbReference type="EMBL" id="ADI74954.1"/>
    </source>
</evidence>
<dbReference type="HAMAP" id="MF_01894">
    <property type="entry name" value="Smc_prok"/>
    <property type="match status" value="1"/>
</dbReference>
<evidence type="ECO:0000259" key="8">
    <source>
        <dbReference type="SMART" id="SM00968"/>
    </source>
</evidence>
<feature type="coiled-coil region" evidence="6">
    <location>
        <begin position="983"/>
        <end position="1031"/>
    </location>
</feature>
<dbReference type="OrthoDB" id="9143at2157"/>
<dbReference type="EMBL" id="CP002069">
    <property type="protein sequence ID" value="ADI74954.1"/>
    <property type="molecule type" value="Genomic_DNA"/>
</dbReference>
<dbReference type="Gene3D" id="3.40.50.300">
    <property type="entry name" value="P-loop containing nucleotide triphosphate hydrolases"/>
    <property type="match status" value="2"/>
</dbReference>
<organism evidence="9 10">
    <name type="scientific">Methanohalobium evestigatum (strain ATCC BAA-1072 / DSM 3721 / NBRC 107634 / OCM 161 / Z-7303)</name>
    <dbReference type="NCBI Taxonomy" id="644295"/>
    <lineage>
        <taxon>Archaea</taxon>
        <taxon>Methanobacteriati</taxon>
        <taxon>Methanobacteriota</taxon>
        <taxon>Stenosarchaea group</taxon>
        <taxon>Methanomicrobia</taxon>
        <taxon>Methanosarcinales</taxon>
        <taxon>Methanosarcinaceae</taxon>
        <taxon>Methanohalobium</taxon>
    </lineage>
</organism>
<feature type="compositionally biased region" description="Basic and acidic residues" evidence="7">
    <location>
        <begin position="766"/>
        <end position="791"/>
    </location>
</feature>
<protein>
    <recommendedName>
        <fullName evidence="6">Chromosome partition protein Smc</fullName>
    </recommendedName>
</protein>
<dbReference type="InterPro" id="IPR024704">
    <property type="entry name" value="SMC"/>
</dbReference>
<dbReference type="GO" id="GO:0005694">
    <property type="term" value="C:chromosome"/>
    <property type="evidence" value="ECO:0007669"/>
    <property type="project" value="InterPro"/>
</dbReference>
<dbReference type="PIRSF" id="PIRSF005719">
    <property type="entry name" value="SMC"/>
    <property type="match status" value="1"/>
</dbReference>
<feature type="domain" description="SMC hinge" evidence="8">
    <location>
        <begin position="529"/>
        <end position="644"/>
    </location>
</feature>
<dbReference type="KEGG" id="mev:Metev_2127"/>
<dbReference type="GO" id="GO:0030261">
    <property type="term" value="P:chromosome condensation"/>
    <property type="evidence" value="ECO:0007669"/>
    <property type="project" value="InterPro"/>
</dbReference>
<dbReference type="GO" id="GO:0006260">
    <property type="term" value="P:DNA replication"/>
    <property type="evidence" value="ECO:0007669"/>
    <property type="project" value="UniProtKB-UniRule"/>
</dbReference>
<name>D7EAF5_METEZ</name>
<dbReference type="SMART" id="SM00968">
    <property type="entry name" value="SMC_hinge"/>
    <property type="match status" value="1"/>
</dbReference>
<keyword evidence="2 6" id="KW-0547">Nucleotide-binding</keyword>
<gene>
    <name evidence="6" type="primary">smc</name>
    <name evidence="9" type="ordered locus">Metev_2127</name>
</gene>